<dbReference type="Gene3D" id="3.55.50.30">
    <property type="match status" value="1"/>
</dbReference>
<accession>A0A916NCP8</accession>
<dbReference type="Pfam" id="PF16344">
    <property type="entry name" value="FecR_C"/>
    <property type="match status" value="1"/>
</dbReference>
<name>A0A916NCP8_9BACT</name>
<dbReference type="Pfam" id="PF04773">
    <property type="entry name" value="FecR"/>
    <property type="match status" value="1"/>
</dbReference>
<dbReference type="Gene3D" id="2.60.120.1440">
    <property type="match status" value="1"/>
</dbReference>
<dbReference type="RefSeq" id="WP_215239655.1">
    <property type="nucleotide sequence ID" value="NZ_CAJRAF010000002.1"/>
</dbReference>
<dbReference type="AlphaFoldDB" id="A0A916NCP8"/>
<keyword evidence="5" id="KW-1185">Reference proteome</keyword>
<sequence length="356" mass="40186">MKTYLSYKTEDFVQDPYFRKWALGELSPEDRFWETWRTTHPEQYPMLEKARSIVIALHINDIQTNPDEIKGAIDEILAATELEHTVHFYKKNRLSIAASILLLLALGFLALRERPAQTGKRLIAVQETNQEKQEVNQGSAPKTITLTDGSRVTLEPKSRLRIGKTFGGNTREVYLTGEAFFQVAKNPEKPFLVYTGKVITKVLGTSFRIKAYDTDANVSIGVRTGKVTVFKQTALPDTDPRLSEEVILTPNQQAVFVKKEDRFVKTLVEKPAALNQNHLKERLDFTETSIPEVFSTLEQIYGLKIICDADQLKDCNLTGSLNDGTLYDKLSIVCETIQASYKVMDGQVVIYGKGCK</sequence>
<dbReference type="EMBL" id="CAJRAF010000002">
    <property type="protein sequence ID" value="CAG5003255.1"/>
    <property type="molecule type" value="Genomic_DNA"/>
</dbReference>
<evidence type="ECO:0000313" key="4">
    <source>
        <dbReference type="EMBL" id="CAG5003255.1"/>
    </source>
</evidence>
<proteinExistence type="predicted"/>
<organism evidence="4 5">
    <name type="scientific">Dyadobacter helix</name>
    <dbReference type="NCBI Taxonomy" id="2822344"/>
    <lineage>
        <taxon>Bacteria</taxon>
        <taxon>Pseudomonadati</taxon>
        <taxon>Bacteroidota</taxon>
        <taxon>Cytophagia</taxon>
        <taxon>Cytophagales</taxon>
        <taxon>Spirosomataceae</taxon>
        <taxon>Dyadobacter</taxon>
    </lineage>
</organism>
<dbReference type="InterPro" id="IPR006860">
    <property type="entry name" value="FecR"/>
</dbReference>
<feature type="transmembrane region" description="Helical" evidence="1">
    <location>
        <begin position="94"/>
        <end position="111"/>
    </location>
</feature>
<evidence type="ECO:0000313" key="5">
    <source>
        <dbReference type="Proteomes" id="UP000680038"/>
    </source>
</evidence>
<evidence type="ECO:0000259" key="2">
    <source>
        <dbReference type="Pfam" id="PF04773"/>
    </source>
</evidence>
<dbReference type="PIRSF" id="PIRSF018266">
    <property type="entry name" value="FecR"/>
    <property type="match status" value="1"/>
</dbReference>
<keyword evidence="1" id="KW-1133">Transmembrane helix</keyword>
<dbReference type="InterPro" id="IPR012373">
    <property type="entry name" value="Ferrdict_sens_TM"/>
</dbReference>
<feature type="domain" description="Protein FecR C-terminal" evidence="3">
    <location>
        <begin position="283"/>
        <end position="350"/>
    </location>
</feature>
<reference evidence="4" key="1">
    <citation type="submission" date="2021-04" db="EMBL/GenBank/DDBJ databases">
        <authorList>
            <person name="Rodrigo-Torres L."/>
            <person name="Arahal R. D."/>
            <person name="Lucena T."/>
        </authorList>
    </citation>
    <scope>NUCLEOTIDE SEQUENCE</scope>
    <source>
        <strain evidence="4">CECT 9275</strain>
    </source>
</reference>
<comment type="caution">
    <text evidence="4">The sequence shown here is derived from an EMBL/GenBank/DDBJ whole genome shotgun (WGS) entry which is preliminary data.</text>
</comment>
<evidence type="ECO:0000256" key="1">
    <source>
        <dbReference type="SAM" id="Phobius"/>
    </source>
</evidence>
<feature type="domain" description="FecR protein" evidence="2">
    <location>
        <begin position="142"/>
        <end position="227"/>
    </location>
</feature>
<dbReference type="InterPro" id="IPR032508">
    <property type="entry name" value="FecR_C"/>
</dbReference>
<evidence type="ECO:0000259" key="3">
    <source>
        <dbReference type="Pfam" id="PF16344"/>
    </source>
</evidence>
<dbReference type="PANTHER" id="PTHR30273:SF2">
    <property type="entry name" value="PROTEIN FECR"/>
    <property type="match status" value="1"/>
</dbReference>
<protein>
    <recommendedName>
        <fullName evidence="6">FecR family protein</fullName>
    </recommendedName>
</protein>
<dbReference type="PANTHER" id="PTHR30273">
    <property type="entry name" value="PERIPLASMIC SIGNAL SENSOR AND SIGMA FACTOR ACTIVATOR FECR-RELATED"/>
    <property type="match status" value="1"/>
</dbReference>
<evidence type="ECO:0008006" key="6">
    <source>
        <dbReference type="Google" id="ProtNLM"/>
    </source>
</evidence>
<keyword evidence="1" id="KW-0812">Transmembrane</keyword>
<dbReference type="Proteomes" id="UP000680038">
    <property type="component" value="Unassembled WGS sequence"/>
</dbReference>
<keyword evidence="1" id="KW-0472">Membrane</keyword>
<dbReference type="GO" id="GO:0016989">
    <property type="term" value="F:sigma factor antagonist activity"/>
    <property type="evidence" value="ECO:0007669"/>
    <property type="project" value="TreeGrafter"/>
</dbReference>
<gene>
    <name evidence="4" type="ORF">DYBT9275_03113</name>
</gene>